<dbReference type="Gene3D" id="3.30.2310.20">
    <property type="entry name" value="RelE-like"/>
    <property type="match status" value="1"/>
</dbReference>
<gene>
    <name evidence="7" type="ORF">IAB08_00740</name>
</gene>
<evidence type="ECO:0000313" key="8">
    <source>
        <dbReference type="Proteomes" id="UP000823612"/>
    </source>
</evidence>
<organism evidence="7 8">
    <name type="scientific">Candidatus Pullibacteroides excrementavium</name>
    <dbReference type="NCBI Taxonomy" id="2840905"/>
    <lineage>
        <taxon>Bacteria</taxon>
        <taxon>Pseudomonadati</taxon>
        <taxon>Bacteroidota</taxon>
        <taxon>Bacteroidia</taxon>
        <taxon>Bacteroidales</taxon>
        <taxon>Candidatus Pullibacteroides</taxon>
    </lineage>
</organism>
<evidence type="ECO:0000256" key="3">
    <source>
        <dbReference type="ARBA" id="ARBA00022722"/>
    </source>
</evidence>
<protein>
    <recommendedName>
        <fullName evidence="6">Putative mRNA interferase YoeB</fullName>
    </recommendedName>
</protein>
<evidence type="ECO:0000256" key="4">
    <source>
        <dbReference type="ARBA" id="ARBA00022759"/>
    </source>
</evidence>
<dbReference type="GO" id="GO:0006401">
    <property type="term" value="P:RNA catabolic process"/>
    <property type="evidence" value="ECO:0007669"/>
    <property type="project" value="InterPro"/>
</dbReference>
<accession>A0A9D9H0L8</accession>
<keyword evidence="5" id="KW-0378">Hydrolase</keyword>
<dbReference type="Pfam" id="PF06769">
    <property type="entry name" value="YoeB_toxin"/>
    <property type="match status" value="1"/>
</dbReference>
<dbReference type="AlphaFoldDB" id="A0A9D9H0L8"/>
<dbReference type="NCBIfam" id="TIGR02116">
    <property type="entry name" value="toxin_Txe_YoeB"/>
    <property type="match status" value="1"/>
</dbReference>
<evidence type="ECO:0000256" key="2">
    <source>
        <dbReference type="ARBA" id="ARBA00022649"/>
    </source>
</evidence>
<dbReference type="PANTHER" id="PTHR38039:SF1">
    <property type="entry name" value="TOXIN YOEB"/>
    <property type="match status" value="1"/>
</dbReference>
<dbReference type="SUPFAM" id="SSF143011">
    <property type="entry name" value="RelE-like"/>
    <property type="match status" value="1"/>
</dbReference>
<dbReference type="EMBL" id="JADIMZ010000011">
    <property type="protein sequence ID" value="MBO8431809.1"/>
    <property type="molecule type" value="Genomic_DNA"/>
</dbReference>
<dbReference type="PANTHER" id="PTHR38039">
    <property type="entry name" value="TOXIN YOEB"/>
    <property type="match status" value="1"/>
</dbReference>
<reference evidence="7" key="1">
    <citation type="submission" date="2020-10" db="EMBL/GenBank/DDBJ databases">
        <authorList>
            <person name="Gilroy R."/>
        </authorList>
    </citation>
    <scope>NUCLEOTIDE SEQUENCE</scope>
    <source>
        <strain evidence="7">2889</strain>
    </source>
</reference>
<name>A0A9D9H0L8_9BACT</name>
<keyword evidence="3" id="KW-0540">Nuclease</keyword>
<keyword evidence="2" id="KW-1277">Toxin-antitoxin system</keyword>
<sequence>MGRYTVIFSQKAVEQARMIQASYPESTKKRLQRIVRELEEHPFTGIGKPEALRGIPLWSRRLTQKDRVTYRVAQDVVEVLVLTCLGHYDDK</sequence>
<evidence type="ECO:0000256" key="1">
    <source>
        <dbReference type="ARBA" id="ARBA00008172"/>
    </source>
</evidence>
<keyword evidence="4" id="KW-0255">Endonuclease</keyword>
<evidence type="ECO:0000256" key="5">
    <source>
        <dbReference type="ARBA" id="ARBA00022801"/>
    </source>
</evidence>
<dbReference type="InterPro" id="IPR009614">
    <property type="entry name" value="YoeB_toxin"/>
</dbReference>
<dbReference type="GO" id="GO:0004519">
    <property type="term" value="F:endonuclease activity"/>
    <property type="evidence" value="ECO:0007669"/>
    <property type="project" value="UniProtKB-KW"/>
</dbReference>
<evidence type="ECO:0000256" key="6">
    <source>
        <dbReference type="ARBA" id="ARBA00030388"/>
    </source>
</evidence>
<dbReference type="GO" id="GO:0045892">
    <property type="term" value="P:negative regulation of DNA-templated transcription"/>
    <property type="evidence" value="ECO:0007669"/>
    <property type="project" value="TreeGrafter"/>
</dbReference>
<dbReference type="InterPro" id="IPR035093">
    <property type="entry name" value="RelE/ParE_toxin_dom_sf"/>
</dbReference>
<comment type="caution">
    <text evidence="7">The sequence shown here is derived from an EMBL/GenBank/DDBJ whole genome shotgun (WGS) entry which is preliminary data.</text>
</comment>
<proteinExistence type="inferred from homology"/>
<dbReference type="Proteomes" id="UP000823612">
    <property type="component" value="Unassembled WGS sequence"/>
</dbReference>
<evidence type="ECO:0000313" key="7">
    <source>
        <dbReference type="EMBL" id="MBO8431809.1"/>
    </source>
</evidence>
<dbReference type="GO" id="GO:0016787">
    <property type="term" value="F:hydrolase activity"/>
    <property type="evidence" value="ECO:0007669"/>
    <property type="project" value="UniProtKB-KW"/>
</dbReference>
<comment type="similarity">
    <text evidence="1">Belongs to the YoeB family.</text>
</comment>
<reference evidence="7" key="2">
    <citation type="journal article" date="2021" name="PeerJ">
        <title>Extensive microbial diversity within the chicken gut microbiome revealed by metagenomics and culture.</title>
        <authorList>
            <person name="Gilroy R."/>
            <person name="Ravi A."/>
            <person name="Getino M."/>
            <person name="Pursley I."/>
            <person name="Horton D.L."/>
            <person name="Alikhan N.F."/>
            <person name="Baker D."/>
            <person name="Gharbi K."/>
            <person name="Hall N."/>
            <person name="Watson M."/>
            <person name="Adriaenssens E.M."/>
            <person name="Foster-Nyarko E."/>
            <person name="Jarju S."/>
            <person name="Secka A."/>
            <person name="Antonio M."/>
            <person name="Oren A."/>
            <person name="Chaudhuri R.R."/>
            <person name="La Ragione R."/>
            <person name="Hildebrand F."/>
            <person name="Pallen M.J."/>
        </authorList>
    </citation>
    <scope>NUCLEOTIDE SEQUENCE</scope>
    <source>
        <strain evidence="7">2889</strain>
    </source>
</reference>